<name>A0A133NRR4_GARVA</name>
<accession>A0A133NRR4</accession>
<proteinExistence type="predicted"/>
<sequence>MGKNKQTQANQIKSHFDSKNVDSAINHQNKIVDFAKNGGILVICSRLRFVAQAGRRARVCSL</sequence>
<evidence type="ECO:0000313" key="1">
    <source>
        <dbReference type="EMBL" id="KXA18984.1"/>
    </source>
</evidence>
<reference evidence="1 2" key="1">
    <citation type="submission" date="2016-01" db="EMBL/GenBank/DDBJ databases">
        <authorList>
            <person name="Oliw E.H."/>
        </authorList>
    </citation>
    <scope>NUCLEOTIDE SEQUENCE [LARGE SCALE GENOMIC DNA]</scope>
    <source>
        <strain evidence="1 2">GED7760B</strain>
    </source>
</reference>
<dbReference type="PATRIC" id="fig|2702.99.peg.249"/>
<feature type="non-terminal residue" evidence="1">
    <location>
        <position position="62"/>
    </location>
</feature>
<organism evidence="1 2">
    <name type="scientific">Gardnerella vaginalis</name>
    <dbReference type="NCBI Taxonomy" id="2702"/>
    <lineage>
        <taxon>Bacteria</taxon>
        <taxon>Bacillati</taxon>
        <taxon>Actinomycetota</taxon>
        <taxon>Actinomycetes</taxon>
        <taxon>Bifidobacteriales</taxon>
        <taxon>Bifidobacteriaceae</taxon>
        <taxon>Gardnerella</taxon>
    </lineage>
</organism>
<dbReference type="Proteomes" id="UP000070558">
    <property type="component" value="Unassembled WGS sequence"/>
</dbReference>
<protein>
    <submittedName>
        <fullName evidence="1">Uncharacterized protein</fullName>
    </submittedName>
</protein>
<comment type="caution">
    <text evidence="1">The sequence shown here is derived from an EMBL/GenBank/DDBJ whole genome shotgun (WGS) entry which is preliminary data.</text>
</comment>
<dbReference type="EMBL" id="LRQA01000020">
    <property type="protein sequence ID" value="KXA18984.1"/>
    <property type="molecule type" value="Genomic_DNA"/>
</dbReference>
<evidence type="ECO:0000313" key="2">
    <source>
        <dbReference type="Proteomes" id="UP000070558"/>
    </source>
</evidence>
<dbReference type="AlphaFoldDB" id="A0A133NRR4"/>
<gene>
    <name evidence="1" type="ORF">HMPREF3216_00247</name>
</gene>